<feature type="compositionally biased region" description="Gly residues" evidence="5">
    <location>
        <begin position="456"/>
        <end position="467"/>
    </location>
</feature>
<dbReference type="AlphaFoldDB" id="A0A4S9K3J6"/>
<comment type="catalytic activity">
    <reaction evidence="1">
        <text>[protein]-peptidylproline (omega=180) = [protein]-peptidylproline (omega=0)</text>
        <dbReference type="Rhea" id="RHEA:16237"/>
        <dbReference type="Rhea" id="RHEA-COMP:10747"/>
        <dbReference type="Rhea" id="RHEA-COMP:10748"/>
        <dbReference type="ChEBI" id="CHEBI:83833"/>
        <dbReference type="ChEBI" id="CHEBI:83834"/>
        <dbReference type="EC" id="5.2.1.8"/>
    </reaction>
</comment>
<name>A0A4S9K3J6_AURPU</name>
<gene>
    <name evidence="7" type="ORF">D6D01_09404</name>
</gene>
<reference evidence="7 8" key="1">
    <citation type="submission" date="2018-10" db="EMBL/GenBank/DDBJ databases">
        <title>Fifty Aureobasidium pullulans genomes reveal a recombining polyextremotolerant generalist.</title>
        <authorList>
            <person name="Gostincar C."/>
            <person name="Turk M."/>
            <person name="Zajc J."/>
            <person name="Gunde-Cimerman N."/>
        </authorList>
    </citation>
    <scope>NUCLEOTIDE SEQUENCE [LARGE SCALE GENOMIC DNA]</scope>
    <source>
        <strain evidence="7 8">EXF-6604</strain>
    </source>
</reference>
<evidence type="ECO:0000259" key="6">
    <source>
        <dbReference type="PROSITE" id="PS50072"/>
    </source>
</evidence>
<keyword evidence="3" id="KW-0697">Rotamase</keyword>
<dbReference type="PANTHER" id="PTHR11071:SF561">
    <property type="entry name" value="PEPTIDYL-PROLYL CIS-TRANS ISOMERASE D-RELATED"/>
    <property type="match status" value="1"/>
</dbReference>
<sequence length="490" mass="55163">MTWSTRLWQYDEKLPIPWNVDSRELEKESETFPSEEAWRNHGGEVEIQIGNCRAGRADLDAVLTWSCIILPSSVSTTQITIMAAPHRPRVFLEISIGNEPAGRLTIELFADQAPKTCEKYVTLSSCLRYASTDLSNSFRALCAGSHSNLNYALSPFHRVIDEFMVQGGDITRGDGTGGDSIYGGDFEDENLGWREMDAAGLVCMANRGKATNSSQFFITLDSCPHLNNKHTIFGRLVGGEDTLARMSKVQVDKDDKPLEPVLIARCGELERKTKAPIASPEPASKDRGRRNRRGSSASPSRSPSPRPEKSQRVRRESDHIIDENLRGRVRARSDDEEGESSAKERAIESDSQSPDSRHKRKRSPSPSRGFERKKASRDTSRSPVDSRRRRRSLPNQYYDHDAPNRSNDGDRRRPRDNDRYRPNGGNENRQYNRDGGRRGGRNSYRPPPRQEEGRLGGDTYGSAGTGAGDENAVKFKGRGHMKFREPDRRW</sequence>
<accession>A0A4S9K3J6</accession>
<keyword evidence="4" id="KW-0413">Isomerase</keyword>
<dbReference type="Gene3D" id="2.40.100.10">
    <property type="entry name" value="Cyclophilin-like"/>
    <property type="match status" value="1"/>
</dbReference>
<evidence type="ECO:0000313" key="7">
    <source>
        <dbReference type="EMBL" id="THY10107.1"/>
    </source>
</evidence>
<dbReference type="PANTHER" id="PTHR11071">
    <property type="entry name" value="PEPTIDYL-PROLYL CIS-TRANS ISOMERASE"/>
    <property type="match status" value="1"/>
</dbReference>
<dbReference type="GO" id="GO:0016018">
    <property type="term" value="F:cyclosporin A binding"/>
    <property type="evidence" value="ECO:0007669"/>
    <property type="project" value="TreeGrafter"/>
</dbReference>
<protein>
    <recommendedName>
        <fullName evidence="2">peptidylprolyl isomerase</fullName>
        <ecNumber evidence="2">5.2.1.8</ecNumber>
    </recommendedName>
</protein>
<dbReference type="PROSITE" id="PS00170">
    <property type="entry name" value="CSA_PPIASE_1"/>
    <property type="match status" value="1"/>
</dbReference>
<evidence type="ECO:0000256" key="3">
    <source>
        <dbReference type="ARBA" id="ARBA00023110"/>
    </source>
</evidence>
<evidence type="ECO:0000256" key="1">
    <source>
        <dbReference type="ARBA" id="ARBA00000971"/>
    </source>
</evidence>
<dbReference type="GO" id="GO:0005737">
    <property type="term" value="C:cytoplasm"/>
    <property type="evidence" value="ECO:0007669"/>
    <property type="project" value="TreeGrafter"/>
</dbReference>
<proteinExistence type="predicted"/>
<evidence type="ECO:0000256" key="5">
    <source>
        <dbReference type="SAM" id="MobiDB-lite"/>
    </source>
</evidence>
<dbReference type="GO" id="GO:0006457">
    <property type="term" value="P:protein folding"/>
    <property type="evidence" value="ECO:0007669"/>
    <property type="project" value="InterPro"/>
</dbReference>
<dbReference type="InterPro" id="IPR020892">
    <property type="entry name" value="Cyclophilin-type_PPIase_CS"/>
</dbReference>
<dbReference type="PRINTS" id="PR00153">
    <property type="entry name" value="CSAPPISMRASE"/>
</dbReference>
<comment type="caution">
    <text evidence="7">The sequence shown here is derived from an EMBL/GenBank/DDBJ whole genome shotgun (WGS) entry which is preliminary data.</text>
</comment>
<dbReference type="InterPro" id="IPR029000">
    <property type="entry name" value="Cyclophilin-like_dom_sf"/>
</dbReference>
<dbReference type="EC" id="5.2.1.8" evidence="2"/>
<feature type="domain" description="PPIase cyclophilin-type" evidence="6">
    <location>
        <begin position="91"/>
        <end position="268"/>
    </location>
</feature>
<feature type="compositionally biased region" description="Low complexity" evidence="5">
    <location>
        <begin position="294"/>
        <end position="303"/>
    </location>
</feature>
<evidence type="ECO:0000313" key="8">
    <source>
        <dbReference type="Proteomes" id="UP000306584"/>
    </source>
</evidence>
<dbReference type="GO" id="GO:0003755">
    <property type="term" value="F:peptidyl-prolyl cis-trans isomerase activity"/>
    <property type="evidence" value="ECO:0007669"/>
    <property type="project" value="UniProtKB-KW"/>
</dbReference>
<dbReference type="FunFam" id="2.40.100.10:FF:000025">
    <property type="entry name" value="Peptidyl-prolyl cis-trans isomerase CYP19-2"/>
    <property type="match status" value="1"/>
</dbReference>
<dbReference type="PROSITE" id="PS50072">
    <property type="entry name" value="CSA_PPIASE_2"/>
    <property type="match status" value="1"/>
</dbReference>
<dbReference type="InterPro" id="IPR002130">
    <property type="entry name" value="Cyclophilin-type_PPIase_dom"/>
</dbReference>
<evidence type="ECO:0000256" key="2">
    <source>
        <dbReference type="ARBA" id="ARBA00013194"/>
    </source>
</evidence>
<feature type="region of interest" description="Disordered" evidence="5">
    <location>
        <begin position="272"/>
        <end position="490"/>
    </location>
</feature>
<dbReference type="Pfam" id="PF00160">
    <property type="entry name" value="Pro_isomerase"/>
    <property type="match status" value="1"/>
</dbReference>
<feature type="compositionally biased region" description="Basic and acidic residues" evidence="5">
    <location>
        <begin position="369"/>
        <end position="386"/>
    </location>
</feature>
<feature type="compositionally biased region" description="Basic and acidic residues" evidence="5">
    <location>
        <begin position="306"/>
        <end position="326"/>
    </location>
</feature>
<dbReference type="SUPFAM" id="SSF50891">
    <property type="entry name" value="Cyclophilin-like"/>
    <property type="match status" value="1"/>
</dbReference>
<evidence type="ECO:0000256" key="4">
    <source>
        <dbReference type="ARBA" id="ARBA00023235"/>
    </source>
</evidence>
<dbReference type="EMBL" id="QZBD01000638">
    <property type="protein sequence ID" value="THY10107.1"/>
    <property type="molecule type" value="Genomic_DNA"/>
</dbReference>
<feature type="compositionally biased region" description="Basic and acidic residues" evidence="5">
    <location>
        <begin position="398"/>
        <end position="421"/>
    </location>
</feature>
<dbReference type="Proteomes" id="UP000306584">
    <property type="component" value="Unassembled WGS sequence"/>
</dbReference>
<organism evidence="7 8">
    <name type="scientific">Aureobasidium pullulans</name>
    <name type="common">Black yeast</name>
    <name type="synonym">Pullularia pullulans</name>
    <dbReference type="NCBI Taxonomy" id="5580"/>
    <lineage>
        <taxon>Eukaryota</taxon>
        <taxon>Fungi</taxon>
        <taxon>Dikarya</taxon>
        <taxon>Ascomycota</taxon>
        <taxon>Pezizomycotina</taxon>
        <taxon>Dothideomycetes</taxon>
        <taxon>Dothideomycetidae</taxon>
        <taxon>Dothideales</taxon>
        <taxon>Saccotheciaceae</taxon>
        <taxon>Aureobasidium</taxon>
    </lineage>
</organism>